<proteinExistence type="predicted"/>
<keyword evidence="3" id="KW-1185">Reference proteome</keyword>
<dbReference type="InParanoid" id="A0A4S2MKT1"/>
<evidence type="ECO:0000256" key="1">
    <source>
        <dbReference type="SAM" id="MobiDB-lite"/>
    </source>
</evidence>
<feature type="compositionally biased region" description="Low complexity" evidence="1">
    <location>
        <begin position="165"/>
        <end position="176"/>
    </location>
</feature>
<dbReference type="EMBL" id="ML220151">
    <property type="protein sequence ID" value="TGZ77562.1"/>
    <property type="molecule type" value="Genomic_DNA"/>
</dbReference>
<name>A0A4S2MKT1_9PEZI</name>
<feature type="region of interest" description="Disordered" evidence="1">
    <location>
        <begin position="124"/>
        <end position="182"/>
    </location>
</feature>
<evidence type="ECO:0000313" key="2">
    <source>
        <dbReference type="EMBL" id="TGZ77562.1"/>
    </source>
</evidence>
<sequence>MTSTLLRAIPRIAKQQIRTVYEAAPKSATSQIAAAASTQRYVPPPQTYERNYCEDTLPERIRELKSHTPIAPSTTSRPRQRIRINITNDQLPQSVLHSLASRGDSPDMRYLMPEKHEDRLEVGLEEGVEPGDTVGTEPAPEMGVEEKGDKGEREEWEEWEEGVEPGETTGTEPDWGVYGGKK</sequence>
<dbReference type="Proteomes" id="UP000298138">
    <property type="component" value="Unassembled WGS sequence"/>
</dbReference>
<feature type="compositionally biased region" description="Basic and acidic residues" evidence="1">
    <location>
        <begin position="144"/>
        <end position="153"/>
    </location>
</feature>
<feature type="compositionally biased region" description="Acidic residues" evidence="1">
    <location>
        <begin position="154"/>
        <end position="164"/>
    </location>
</feature>
<dbReference type="AlphaFoldDB" id="A0A4S2MKT1"/>
<accession>A0A4S2MKT1</accession>
<gene>
    <name evidence="2" type="ORF">EX30DRAFT_374503</name>
</gene>
<reference evidence="2 3" key="1">
    <citation type="submission" date="2019-04" db="EMBL/GenBank/DDBJ databases">
        <title>Comparative genomics and transcriptomics to analyze fruiting body development in filamentous ascomycetes.</title>
        <authorList>
            <consortium name="DOE Joint Genome Institute"/>
            <person name="Lutkenhaus R."/>
            <person name="Traeger S."/>
            <person name="Breuer J."/>
            <person name="Kuo A."/>
            <person name="Lipzen A."/>
            <person name="Pangilinan J."/>
            <person name="Dilworth D."/>
            <person name="Sandor L."/>
            <person name="Poggeler S."/>
            <person name="Barry K."/>
            <person name="Grigoriev I.V."/>
            <person name="Nowrousian M."/>
        </authorList>
    </citation>
    <scope>NUCLEOTIDE SEQUENCE [LARGE SCALE GENOMIC DNA]</scope>
    <source>
        <strain evidence="2 3">CBS 389.68</strain>
    </source>
</reference>
<organism evidence="2 3">
    <name type="scientific">Ascodesmis nigricans</name>
    <dbReference type="NCBI Taxonomy" id="341454"/>
    <lineage>
        <taxon>Eukaryota</taxon>
        <taxon>Fungi</taxon>
        <taxon>Dikarya</taxon>
        <taxon>Ascomycota</taxon>
        <taxon>Pezizomycotina</taxon>
        <taxon>Pezizomycetes</taxon>
        <taxon>Pezizales</taxon>
        <taxon>Ascodesmidaceae</taxon>
        <taxon>Ascodesmis</taxon>
    </lineage>
</organism>
<protein>
    <submittedName>
        <fullName evidence="2">Uncharacterized protein</fullName>
    </submittedName>
</protein>
<evidence type="ECO:0000313" key="3">
    <source>
        <dbReference type="Proteomes" id="UP000298138"/>
    </source>
</evidence>